<protein>
    <recommendedName>
        <fullName evidence="2">KRAB domain-containing protein</fullName>
    </recommendedName>
</protein>
<feature type="compositionally biased region" description="Basic and acidic residues" evidence="1">
    <location>
        <begin position="45"/>
        <end position="55"/>
    </location>
</feature>
<proteinExistence type="predicted"/>
<evidence type="ECO:0000313" key="4">
    <source>
        <dbReference type="Proteomes" id="UP000551758"/>
    </source>
</evidence>
<feature type="region of interest" description="Disordered" evidence="1">
    <location>
        <begin position="119"/>
        <end position="195"/>
    </location>
</feature>
<feature type="compositionally biased region" description="Basic residues" evidence="1">
    <location>
        <begin position="80"/>
        <end position="90"/>
    </location>
</feature>
<evidence type="ECO:0000256" key="1">
    <source>
        <dbReference type="SAM" id="MobiDB-lite"/>
    </source>
</evidence>
<feature type="compositionally biased region" description="Basic residues" evidence="1">
    <location>
        <begin position="59"/>
        <end position="71"/>
    </location>
</feature>
<dbReference type="Gene3D" id="6.10.140.140">
    <property type="match status" value="1"/>
</dbReference>
<reference evidence="3 4" key="1">
    <citation type="journal article" date="2020" name="Mol. Biol. Evol.">
        <title>Interspecific Gene Flow and the Evolution of Specialization in Black and White Rhinoceros.</title>
        <authorList>
            <person name="Moodley Y."/>
            <person name="Westbury M.V."/>
            <person name="Russo I.M."/>
            <person name="Gopalakrishnan S."/>
            <person name="Rakotoarivelo A."/>
            <person name="Olsen R.A."/>
            <person name="Prost S."/>
            <person name="Tunstall T."/>
            <person name="Ryder O.A."/>
            <person name="Dalen L."/>
            <person name="Bruford M.W."/>
        </authorList>
    </citation>
    <scope>NUCLEOTIDE SEQUENCE [LARGE SCALE GENOMIC DNA]</scope>
    <source>
        <strain evidence="3">SBR-YM</strain>
        <tissue evidence="3">Skin</tissue>
    </source>
</reference>
<feature type="compositionally biased region" description="Polar residues" evidence="1">
    <location>
        <begin position="162"/>
        <end position="181"/>
    </location>
</feature>
<dbReference type="InterPro" id="IPR036051">
    <property type="entry name" value="KRAB_dom_sf"/>
</dbReference>
<dbReference type="CDD" id="cd07765">
    <property type="entry name" value="KRAB_A-box"/>
    <property type="match status" value="1"/>
</dbReference>
<feature type="region of interest" description="Disordered" evidence="1">
    <location>
        <begin position="45"/>
        <end position="95"/>
    </location>
</feature>
<evidence type="ECO:0000313" key="3">
    <source>
        <dbReference type="EMBL" id="KAF5921305.1"/>
    </source>
</evidence>
<keyword evidence="4" id="KW-1185">Reference proteome</keyword>
<dbReference type="PROSITE" id="PS50805">
    <property type="entry name" value="KRAB"/>
    <property type="match status" value="1"/>
</dbReference>
<sequence>MELDKKQKQQILRFSFTLVSCIGKELEKIVLIELEKEIFHSIPEPRRASQEERNTLRNKPQKKHNITHGYRHTMGPTMSQRRKTHTHLHTPKQSFLKSKASLTPAVLLALLQALCPLGGERPKSPSSQSSHPGNHRGPYPGTWHAGLRLWSPPAPAPPSTTRTQSPLASSSTQDALKSPSSMGHLPHRRGPTHARACALRAQATDPRAPLRRDYAAGLHFPEALGLALPSTPGSSSGVRAAVVPTCPGFSELCFSSRGNLRRIGSSKTMAQVPLTFSDVAIDFSQEEWDCLNSDQRDLYRDVMLENYTNLASLDFDFTAETNKLSSEKHSYEVNSCHRETMKRKMTHRAELNLGDNRDLKKHTIHIPYNSEKLEINSWPTRYFVSVLMSKKFDSMCESSSPSLKKGERRKGQRKVCEEVLSFPVWSNETLIANLSHPRLDTGMRNSEKGTGAALAG</sequence>
<dbReference type="GO" id="GO:0006355">
    <property type="term" value="P:regulation of DNA-templated transcription"/>
    <property type="evidence" value="ECO:0007669"/>
    <property type="project" value="InterPro"/>
</dbReference>
<dbReference type="PANTHER" id="PTHR23232:SF163">
    <property type="entry name" value="ZINC FINGER PROTEIN 589"/>
    <property type="match status" value="1"/>
</dbReference>
<dbReference type="InterPro" id="IPR001909">
    <property type="entry name" value="KRAB"/>
</dbReference>
<dbReference type="Pfam" id="PF01352">
    <property type="entry name" value="KRAB"/>
    <property type="match status" value="1"/>
</dbReference>
<organism evidence="3 4">
    <name type="scientific">Diceros bicornis minor</name>
    <name type="common">South-central black rhinoceros</name>
    <dbReference type="NCBI Taxonomy" id="77932"/>
    <lineage>
        <taxon>Eukaryota</taxon>
        <taxon>Metazoa</taxon>
        <taxon>Chordata</taxon>
        <taxon>Craniata</taxon>
        <taxon>Vertebrata</taxon>
        <taxon>Euteleostomi</taxon>
        <taxon>Mammalia</taxon>
        <taxon>Eutheria</taxon>
        <taxon>Laurasiatheria</taxon>
        <taxon>Perissodactyla</taxon>
        <taxon>Rhinocerotidae</taxon>
        <taxon>Diceros</taxon>
    </lineage>
</organism>
<dbReference type="SUPFAM" id="SSF109640">
    <property type="entry name" value="KRAB domain (Kruppel-associated box)"/>
    <property type="match status" value="1"/>
</dbReference>
<dbReference type="InterPro" id="IPR050169">
    <property type="entry name" value="Krueppel_C2H2_ZnF"/>
</dbReference>
<accession>A0A7J7EZU9</accession>
<name>A0A7J7EZU9_DICBM</name>
<dbReference type="PANTHER" id="PTHR23232">
    <property type="entry name" value="KRAB DOMAIN C2H2 ZINC FINGER"/>
    <property type="match status" value="1"/>
</dbReference>
<feature type="domain" description="KRAB" evidence="2">
    <location>
        <begin position="274"/>
        <end position="346"/>
    </location>
</feature>
<dbReference type="AlphaFoldDB" id="A0A7J7EZU9"/>
<dbReference type="SMART" id="SM00349">
    <property type="entry name" value="KRAB"/>
    <property type="match status" value="1"/>
</dbReference>
<dbReference type="Proteomes" id="UP000551758">
    <property type="component" value="Unassembled WGS sequence"/>
</dbReference>
<gene>
    <name evidence="3" type="ORF">HPG69_009202</name>
</gene>
<evidence type="ECO:0000259" key="2">
    <source>
        <dbReference type="PROSITE" id="PS50805"/>
    </source>
</evidence>
<dbReference type="EMBL" id="JACDTQ010001714">
    <property type="protein sequence ID" value="KAF5921305.1"/>
    <property type="molecule type" value="Genomic_DNA"/>
</dbReference>
<comment type="caution">
    <text evidence="3">The sequence shown here is derived from an EMBL/GenBank/DDBJ whole genome shotgun (WGS) entry which is preliminary data.</text>
</comment>